<reference evidence="2 3" key="1">
    <citation type="submission" date="2018-08" db="EMBL/GenBank/DDBJ databases">
        <title>A genome reference for cultivated species of the human gut microbiota.</title>
        <authorList>
            <person name="Zou Y."/>
            <person name="Xue W."/>
            <person name="Luo G."/>
        </authorList>
    </citation>
    <scope>NUCLEOTIDE SEQUENCE [LARGE SCALE GENOMIC DNA]</scope>
    <source>
        <strain evidence="2 3">AM35-14</strain>
    </source>
</reference>
<gene>
    <name evidence="2" type="ORF">DW839_28440</name>
</gene>
<dbReference type="RefSeq" id="WP_002573420.1">
    <property type="nucleotide sequence ID" value="NZ_CBCSIM010000019.1"/>
</dbReference>
<feature type="domain" description="DUF551" evidence="1">
    <location>
        <begin position="46"/>
        <end position="113"/>
    </location>
</feature>
<dbReference type="EMBL" id="QSHZ01000047">
    <property type="protein sequence ID" value="RHC48460.1"/>
    <property type="molecule type" value="Genomic_DNA"/>
</dbReference>
<name>A0A414AIQ7_9FIRM</name>
<comment type="caution">
    <text evidence="2">The sequence shown here is derived from an EMBL/GenBank/DDBJ whole genome shotgun (WGS) entry which is preliminary data.</text>
</comment>
<evidence type="ECO:0000259" key="1">
    <source>
        <dbReference type="Pfam" id="PF04448"/>
    </source>
</evidence>
<evidence type="ECO:0000313" key="2">
    <source>
        <dbReference type="EMBL" id="RHC48460.1"/>
    </source>
</evidence>
<sequence>MDLSRDFIQYEIDNPHNVAFKSLVSYENREDTIEGFRKLLDGTGGGWILCKDNLPDDGVEVLFKAKLDGRKYVGHKHTHIYHDGEKRIEYHYLTVRGSTRIGLKPIAWMPLPE</sequence>
<protein>
    <submittedName>
        <fullName evidence="2">DUF551 domain-containing protein</fullName>
    </submittedName>
</protein>
<dbReference type="Proteomes" id="UP000283975">
    <property type="component" value="Unassembled WGS sequence"/>
</dbReference>
<dbReference type="InterPro" id="IPR007539">
    <property type="entry name" value="DUF551"/>
</dbReference>
<accession>A0A414AIQ7</accession>
<evidence type="ECO:0000313" key="3">
    <source>
        <dbReference type="Proteomes" id="UP000283975"/>
    </source>
</evidence>
<organism evidence="2 3">
    <name type="scientific">Enterocloster bolteae</name>
    <dbReference type="NCBI Taxonomy" id="208479"/>
    <lineage>
        <taxon>Bacteria</taxon>
        <taxon>Bacillati</taxon>
        <taxon>Bacillota</taxon>
        <taxon>Clostridia</taxon>
        <taxon>Lachnospirales</taxon>
        <taxon>Lachnospiraceae</taxon>
        <taxon>Enterocloster</taxon>
    </lineage>
</organism>
<dbReference type="AlphaFoldDB" id="A0A414AIQ7"/>
<proteinExistence type="predicted"/>
<dbReference type="Pfam" id="PF04448">
    <property type="entry name" value="DUF551"/>
    <property type="match status" value="1"/>
</dbReference>